<evidence type="ECO:0000313" key="1">
    <source>
        <dbReference type="EMBL" id="KAI9897719.1"/>
    </source>
</evidence>
<reference evidence="1" key="1">
    <citation type="submission" date="2022-10" db="EMBL/GenBank/DDBJ databases">
        <title>Complete Genome of Trichothecium roseum strain YXFP-22015, a Plant Pathogen Isolated from Citrus.</title>
        <authorList>
            <person name="Wang Y."/>
            <person name="Zhu L."/>
        </authorList>
    </citation>
    <scope>NUCLEOTIDE SEQUENCE</scope>
    <source>
        <strain evidence="1">YXFP-22015</strain>
    </source>
</reference>
<comment type="caution">
    <text evidence="1">The sequence shown here is derived from an EMBL/GenBank/DDBJ whole genome shotgun (WGS) entry which is preliminary data.</text>
</comment>
<organism evidence="1 2">
    <name type="scientific">Trichothecium roseum</name>
    <dbReference type="NCBI Taxonomy" id="47278"/>
    <lineage>
        <taxon>Eukaryota</taxon>
        <taxon>Fungi</taxon>
        <taxon>Dikarya</taxon>
        <taxon>Ascomycota</taxon>
        <taxon>Pezizomycotina</taxon>
        <taxon>Sordariomycetes</taxon>
        <taxon>Hypocreomycetidae</taxon>
        <taxon>Hypocreales</taxon>
        <taxon>Hypocreales incertae sedis</taxon>
        <taxon>Trichothecium</taxon>
    </lineage>
</organism>
<gene>
    <name evidence="1" type="ORF">N3K66_007575</name>
</gene>
<evidence type="ECO:0000313" key="2">
    <source>
        <dbReference type="Proteomes" id="UP001163324"/>
    </source>
</evidence>
<dbReference type="EMBL" id="CM047946">
    <property type="protein sequence ID" value="KAI9897719.1"/>
    <property type="molecule type" value="Genomic_DNA"/>
</dbReference>
<accession>A0ACC0UW38</accession>
<sequence length="288" mass="32184">MASTAAQEEFNDLVSKNAAPTDTRHPEDRTSSNLDQEDLTEEDRHRNAQIDSAMRAPASNDRQALKLPPASFDSGRSTGVKGVIADARHYETARKSKWRSRAQAVRRSIFGLDGFSAQSAKQQESSSDSNSETGDEDEESFLSQWRETRRKELESEGNKEVRNRRTSPSVRVYGRLDEVDALGYLDAIEKVRRDTTVVVFVYDNECEVSAAVESAMVPLVKKYPAVHFVKVHYEEIEFDAAAVPSILAYRNQGDLVSNLTGLIEMMPDDDDFGPDALKQILQTHNVLA</sequence>
<protein>
    <submittedName>
        <fullName evidence="1">Uncharacterized protein</fullName>
    </submittedName>
</protein>
<proteinExistence type="predicted"/>
<name>A0ACC0UW38_9HYPO</name>
<dbReference type="Proteomes" id="UP001163324">
    <property type="component" value="Chromosome 7"/>
</dbReference>
<keyword evidence="2" id="KW-1185">Reference proteome</keyword>